<dbReference type="AlphaFoldDB" id="A0A1G9UZH9"/>
<name>A0A1G9UZH9_9BACI</name>
<dbReference type="InterPro" id="IPR052701">
    <property type="entry name" value="GAG_Ulvan_Degrading_Sulfatases"/>
</dbReference>
<dbReference type="Gene3D" id="3.40.720.10">
    <property type="entry name" value="Alkaline Phosphatase, subunit A"/>
    <property type="match status" value="1"/>
</dbReference>
<dbReference type="InterPro" id="IPR000917">
    <property type="entry name" value="Sulfatase_N"/>
</dbReference>
<dbReference type="RefSeq" id="WP_074600152.1">
    <property type="nucleotide sequence ID" value="NZ_FNHF01000004.1"/>
</dbReference>
<dbReference type="STRING" id="482461.SAMN05216244_3063"/>
<dbReference type="InterPro" id="IPR017850">
    <property type="entry name" value="Alkaline_phosphatase_core_sf"/>
</dbReference>
<dbReference type="Proteomes" id="UP000182347">
    <property type="component" value="Unassembled WGS sequence"/>
</dbReference>
<feature type="domain" description="Sulfatase N-terminal" evidence="1">
    <location>
        <begin position="3"/>
        <end position="330"/>
    </location>
</feature>
<evidence type="ECO:0000313" key="2">
    <source>
        <dbReference type="EMBL" id="SDM65308.1"/>
    </source>
</evidence>
<proteinExistence type="predicted"/>
<evidence type="ECO:0000313" key="3">
    <source>
        <dbReference type="Proteomes" id="UP000182347"/>
    </source>
</evidence>
<dbReference type="OrthoDB" id="9762324at2"/>
<dbReference type="PANTHER" id="PTHR43751:SF3">
    <property type="entry name" value="SULFATASE N-TERMINAL DOMAIN-CONTAINING PROTEIN"/>
    <property type="match status" value="1"/>
</dbReference>
<gene>
    <name evidence="2" type="ORF">SAMN05216244_3063</name>
</gene>
<organism evidence="2 3">
    <name type="scientific">Sediminibacillus halophilus</name>
    <dbReference type="NCBI Taxonomy" id="482461"/>
    <lineage>
        <taxon>Bacteria</taxon>
        <taxon>Bacillati</taxon>
        <taxon>Bacillota</taxon>
        <taxon>Bacilli</taxon>
        <taxon>Bacillales</taxon>
        <taxon>Bacillaceae</taxon>
        <taxon>Sediminibacillus</taxon>
    </lineage>
</organism>
<keyword evidence="3" id="KW-1185">Reference proteome</keyword>
<protein>
    <submittedName>
        <fullName evidence="2">Arylsulfatase A</fullName>
    </submittedName>
</protein>
<accession>A0A1G9UZH9</accession>
<sequence length="481" mass="55320">MKILYIDIDALRPDHLGCYGYHRNTSPNIDRIAEKGVRFTNHYASDVPCAPSRSALFSSQFGIHNGVVNHGGLQADMRPIGKDRPFNFHDSQHQTWVDTLRSKNMHTAIISPFPGRHDAWHILRGFLETHDTGKHAGETADDVTKEALDWLESRGMDKEDWFLYLNVWDPHTPYRTPASYGNPFEKEPVPEWLTEERIAEHRAGFGPYSARDLPPVRQWPGIPEEIHDRNDFKAWIDGYDTAIRYVDEHIGKIIDQLEKQEILEETIIIISADHGENQGELNVYGDHQLADHVTCRIPFIISGPGIIQGQVDEDLHYQIDVGPTLAKLAGGEQREKWDGRSFLPAIIEGKSSGRPHLVVSQCAWSCQRGVRFDHWMFIRTYHDGLKELPDFMLFDIEKDPHETNNLIDEHPEVVAKGLRILDEWVTEQMKTSDSPVDPMWSVIHEGGPFHTRDDMDLDRYLQKLYSEGRNEAAARLEQRYR</sequence>
<reference evidence="3" key="1">
    <citation type="submission" date="2016-10" db="EMBL/GenBank/DDBJ databases">
        <authorList>
            <person name="Varghese N."/>
            <person name="Submissions S."/>
        </authorList>
    </citation>
    <scope>NUCLEOTIDE SEQUENCE [LARGE SCALE GENOMIC DNA]</scope>
    <source>
        <strain evidence="3">CGMCC 1.6199</strain>
    </source>
</reference>
<dbReference type="EMBL" id="FNHF01000004">
    <property type="protein sequence ID" value="SDM65308.1"/>
    <property type="molecule type" value="Genomic_DNA"/>
</dbReference>
<evidence type="ECO:0000259" key="1">
    <source>
        <dbReference type="Pfam" id="PF00884"/>
    </source>
</evidence>
<dbReference type="Pfam" id="PF00884">
    <property type="entry name" value="Sulfatase"/>
    <property type="match status" value="1"/>
</dbReference>
<dbReference type="PANTHER" id="PTHR43751">
    <property type="entry name" value="SULFATASE"/>
    <property type="match status" value="1"/>
</dbReference>
<dbReference type="SUPFAM" id="SSF53649">
    <property type="entry name" value="Alkaline phosphatase-like"/>
    <property type="match status" value="1"/>
</dbReference>
<dbReference type="CDD" id="cd16148">
    <property type="entry name" value="sulfatase_like"/>
    <property type="match status" value="1"/>
</dbReference>